<evidence type="ECO:0000313" key="2">
    <source>
        <dbReference type="EMBL" id="KAL2783985.1"/>
    </source>
</evidence>
<name>A0ABR4FL66_9EURO</name>
<proteinExistence type="predicted"/>
<evidence type="ECO:0000313" key="3">
    <source>
        <dbReference type="Proteomes" id="UP001610563"/>
    </source>
</evidence>
<organism evidence="2 3">
    <name type="scientific">Aspergillus keveii</name>
    <dbReference type="NCBI Taxonomy" id="714993"/>
    <lineage>
        <taxon>Eukaryota</taxon>
        <taxon>Fungi</taxon>
        <taxon>Dikarya</taxon>
        <taxon>Ascomycota</taxon>
        <taxon>Pezizomycotina</taxon>
        <taxon>Eurotiomycetes</taxon>
        <taxon>Eurotiomycetidae</taxon>
        <taxon>Eurotiales</taxon>
        <taxon>Aspergillaceae</taxon>
        <taxon>Aspergillus</taxon>
        <taxon>Aspergillus subgen. Nidulantes</taxon>
    </lineage>
</organism>
<comment type="caution">
    <text evidence="2">The sequence shown here is derived from an EMBL/GenBank/DDBJ whole genome shotgun (WGS) entry which is preliminary data.</text>
</comment>
<sequence>MSLTEHFFDSLLHQKRIFDSSPFLDANSQKGLESSYCLLHDIIKHTESRQTQNRRDKARQHLKNIYSIAKPLFVLVAVTISITDLASLDHNEIFPRLEIWWQNNEPKKKFQSRAIELIHELDHERERGGLIHVQQRTKSRTFRKSRRAKHKRVEHPVSPPEPTPQIPIDQPTGLPNTLAQFGNDRIESAQLPIPGSSGSIGAFTVNATDEEPISFLSSQLMGFLHAYHADFPHLQAVSELLRISGPNLQLSYSLLNLTPPYIHIDLQLPSGLNVNIEVSTEISYSFIQYLWMLQTSGVSADETSQ</sequence>
<gene>
    <name evidence="2" type="ORF">BJX66DRAFT_317453</name>
</gene>
<feature type="compositionally biased region" description="Basic residues" evidence="1">
    <location>
        <begin position="135"/>
        <end position="153"/>
    </location>
</feature>
<dbReference type="EMBL" id="JBFTWV010000200">
    <property type="protein sequence ID" value="KAL2783985.1"/>
    <property type="molecule type" value="Genomic_DNA"/>
</dbReference>
<feature type="region of interest" description="Disordered" evidence="1">
    <location>
        <begin position="135"/>
        <end position="170"/>
    </location>
</feature>
<dbReference type="Proteomes" id="UP001610563">
    <property type="component" value="Unassembled WGS sequence"/>
</dbReference>
<evidence type="ECO:0000256" key="1">
    <source>
        <dbReference type="SAM" id="MobiDB-lite"/>
    </source>
</evidence>
<accession>A0ABR4FL66</accession>
<keyword evidence="3" id="KW-1185">Reference proteome</keyword>
<protein>
    <submittedName>
        <fullName evidence="2">Uncharacterized protein</fullName>
    </submittedName>
</protein>
<reference evidence="2 3" key="1">
    <citation type="submission" date="2024-07" db="EMBL/GenBank/DDBJ databases">
        <title>Section-level genome sequencing and comparative genomics of Aspergillus sections Usti and Cavernicolus.</title>
        <authorList>
            <consortium name="Lawrence Berkeley National Laboratory"/>
            <person name="Nybo J.L."/>
            <person name="Vesth T.C."/>
            <person name="Theobald S."/>
            <person name="Frisvad J.C."/>
            <person name="Larsen T.O."/>
            <person name="Kjaerboelling I."/>
            <person name="Rothschild-Mancinelli K."/>
            <person name="Lyhne E.K."/>
            <person name="Kogle M.E."/>
            <person name="Barry K."/>
            <person name="Clum A."/>
            <person name="Na H."/>
            <person name="Ledsgaard L."/>
            <person name="Lin J."/>
            <person name="Lipzen A."/>
            <person name="Kuo A."/>
            <person name="Riley R."/>
            <person name="Mondo S."/>
            <person name="Labutti K."/>
            <person name="Haridas S."/>
            <person name="Pangalinan J."/>
            <person name="Salamov A.A."/>
            <person name="Simmons B.A."/>
            <person name="Magnuson J.K."/>
            <person name="Chen J."/>
            <person name="Drula E."/>
            <person name="Henrissat B."/>
            <person name="Wiebenga A."/>
            <person name="Lubbers R.J."/>
            <person name="Gomes A.C."/>
            <person name="Makela M.R."/>
            <person name="Stajich J."/>
            <person name="Grigoriev I.V."/>
            <person name="Mortensen U.H."/>
            <person name="De Vries R.P."/>
            <person name="Baker S.E."/>
            <person name="Andersen M.R."/>
        </authorList>
    </citation>
    <scope>NUCLEOTIDE SEQUENCE [LARGE SCALE GENOMIC DNA]</scope>
    <source>
        <strain evidence="2 3">CBS 209.92</strain>
    </source>
</reference>